<keyword evidence="4" id="KW-0479">Metal-binding</keyword>
<dbReference type="InterPro" id="IPR052092">
    <property type="entry name" value="SF3A2"/>
</dbReference>
<dbReference type="InterPro" id="IPR031781">
    <property type="entry name" value="SF3A2_dom"/>
</dbReference>
<keyword evidence="9" id="KW-0539">Nucleus</keyword>
<dbReference type="GO" id="GO:0071013">
    <property type="term" value="C:catalytic step 2 spliceosome"/>
    <property type="evidence" value="ECO:0007669"/>
    <property type="project" value="TreeGrafter"/>
</dbReference>
<dbReference type="Pfam" id="PF16835">
    <property type="entry name" value="SF3A2"/>
    <property type="match status" value="1"/>
</dbReference>
<evidence type="ECO:0000256" key="6">
    <source>
        <dbReference type="ARBA" id="ARBA00022771"/>
    </source>
</evidence>
<evidence type="ECO:0000256" key="8">
    <source>
        <dbReference type="ARBA" id="ARBA00023187"/>
    </source>
</evidence>
<keyword evidence="5" id="KW-0747">Spliceosome</keyword>
<sequence length="243" mass="27682">MDRQNRAGSKFGGGGISSQQNAERERKDRLKRLALESIDLAKDPYLIRNHLGSYECKLCLTLHTNEANYLAHTQGKKHQQGLARRAHLEKIKAERDAALQPGGVLLAPQSKRLQRPTKKVRIGRPAYQVFKSRDTTTPDSSSQRCLTFELSFPEIEAALQPRHRFMSAFEQKVDTPPDRKYQYLLIAADPYETVAFKIPNEPIDKERFVTHWDGGDAKRFTLTLYFMDPPKVDDKNGEEGGTQ</sequence>
<evidence type="ECO:0000256" key="5">
    <source>
        <dbReference type="ARBA" id="ARBA00022728"/>
    </source>
</evidence>
<name>A0A7S1Y3T3_9STRA</name>
<feature type="domain" description="Matrin-type" evidence="11">
    <location>
        <begin position="54"/>
        <end position="84"/>
    </location>
</feature>
<dbReference type="InterPro" id="IPR003604">
    <property type="entry name" value="Matrin/U1-like-C_Znf_C2H2"/>
</dbReference>
<comment type="similarity">
    <text evidence="2">Belongs to the SF3A2 family.</text>
</comment>
<dbReference type="Gene3D" id="2.60.40.2690">
    <property type="match status" value="1"/>
</dbReference>
<evidence type="ECO:0000256" key="1">
    <source>
        <dbReference type="ARBA" id="ARBA00004123"/>
    </source>
</evidence>
<accession>A0A7S1Y3T3</accession>
<keyword evidence="8" id="KW-0508">mRNA splicing</keyword>
<dbReference type="EMBL" id="HBGK01008917">
    <property type="protein sequence ID" value="CAD9275734.1"/>
    <property type="molecule type" value="Transcribed_RNA"/>
</dbReference>
<gene>
    <name evidence="12" type="ORF">GOCE00092_LOCUS4642</name>
</gene>
<dbReference type="GO" id="GO:0008270">
    <property type="term" value="F:zinc ion binding"/>
    <property type="evidence" value="ECO:0007669"/>
    <property type="project" value="UniProtKB-KW"/>
</dbReference>
<evidence type="ECO:0000259" key="11">
    <source>
        <dbReference type="PROSITE" id="PS50171"/>
    </source>
</evidence>
<dbReference type="InterPro" id="IPR036236">
    <property type="entry name" value="Znf_C2H2_sf"/>
</dbReference>
<dbReference type="SUPFAM" id="SSF57667">
    <property type="entry name" value="beta-beta-alpha zinc fingers"/>
    <property type="match status" value="1"/>
</dbReference>
<evidence type="ECO:0000256" key="10">
    <source>
        <dbReference type="SAM" id="MobiDB-lite"/>
    </source>
</evidence>
<dbReference type="GO" id="GO:0003676">
    <property type="term" value="F:nucleic acid binding"/>
    <property type="evidence" value="ECO:0007669"/>
    <property type="project" value="InterPro"/>
</dbReference>
<proteinExistence type="inferred from homology"/>
<comment type="subcellular location">
    <subcellularLocation>
        <location evidence="1">Nucleus</location>
    </subcellularLocation>
</comment>
<dbReference type="SMART" id="SM01050">
    <property type="entry name" value="CactinC_cactus"/>
    <property type="match status" value="1"/>
</dbReference>
<dbReference type="PANTHER" id="PTHR23205:SF0">
    <property type="entry name" value="SPLICING FACTOR 3A SUBUNIT 2"/>
    <property type="match status" value="1"/>
</dbReference>
<evidence type="ECO:0000313" key="12">
    <source>
        <dbReference type="EMBL" id="CAD9275734.1"/>
    </source>
</evidence>
<evidence type="ECO:0000256" key="7">
    <source>
        <dbReference type="ARBA" id="ARBA00022833"/>
    </source>
</evidence>
<dbReference type="GO" id="GO:0071004">
    <property type="term" value="C:U2-type prespliceosome"/>
    <property type="evidence" value="ECO:0007669"/>
    <property type="project" value="TreeGrafter"/>
</dbReference>
<dbReference type="GO" id="GO:0005686">
    <property type="term" value="C:U2 snRNP"/>
    <property type="evidence" value="ECO:0007669"/>
    <property type="project" value="TreeGrafter"/>
</dbReference>
<protein>
    <recommendedName>
        <fullName evidence="11">Matrin-type domain-containing protein</fullName>
    </recommendedName>
</protein>
<evidence type="ECO:0000256" key="3">
    <source>
        <dbReference type="ARBA" id="ARBA00022664"/>
    </source>
</evidence>
<organism evidence="12">
    <name type="scientific">Grammatophora oceanica</name>
    <dbReference type="NCBI Taxonomy" id="210454"/>
    <lineage>
        <taxon>Eukaryota</taxon>
        <taxon>Sar</taxon>
        <taxon>Stramenopiles</taxon>
        <taxon>Ochrophyta</taxon>
        <taxon>Bacillariophyta</taxon>
        <taxon>Fragilariophyceae</taxon>
        <taxon>Fragilariophycidae</taxon>
        <taxon>Rhabdonematales</taxon>
        <taxon>Grammatophoraceae</taxon>
        <taxon>Grammatophora</taxon>
    </lineage>
</organism>
<dbReference type="GO" id="GO:0000245">
    <property type="term" value="P:spliceosomal complex assembly"/>
    <property type="evidence" value="ECO:0007669"/>
    <property type="project" value="TreeGrafter"/>
</dbReference>
<dbReference type="PROSITE" id="PS50171">
    <property type="entry name" value="ZF_MATRIN"/>
    <property type="match status" value="1"/>
</dbReference>
<dbReference type="AlphaFoldDB" id="A0A7S1Y3T3"/>
<keyword evidence="3" id="KW-0507">mRNA processing</keyword>
<keyword evidence="7" id="KW-0862">Zinc</keyword>
<evidence type="ECO:0000256" key="9">
    <source>
        <dbReference type="ARBA" id="ARBA00023242"/>
    </source>
</evidence>
<reference evidence="12" key="1">
    <citation type="submission" date="2021-01" db="EMBL/GenBank/DDBJ databases">
        <authorList>
            <person name="Corre E."/>
            <person name="Pelletier E."/>
            <person name="Niang G."/>
            <person name="Scheremetjew M."/>
            <person name="Finn R."/>
            <person name="Kale V."/>
            <person name="Holt S."/>
            <person name="Cochrane G."/>
            <person name="Meng A."/>
            <person name="Brown T."/>
            <person name="Cohen L."/>
        </authorList>
    </citation>
    <scope>NUCLEOTIDE SEQUENCE</scope>
    <source>
        <strain evidence="12">CCMP 410</strain>
    </source>
</reference>
<dbReference type="Pfam" id="PF12874">
    <property type="entry name" value="zf-met"/>
    <property type="match status" value="1"/>
</dbReference>
<evidence type="ECO:0000256" key="4">
    <source>
        <dbReference type="ARBA" id="ARBA00022723"/>
    </source>
</evidence>
<evidence type="ECO:0000256" key="2">
    <source>
        <dbReference type="ARBA" id="ARBA00008995"/>
    </source>
</evidence>
<dbReference type="PANTHER" id="PTHR23205">
    <property type="entry name" value="SPLICING FACTOR 3A SUBUNIT 2"/>
    <property type="match status" value="1"/>
</dbReference>
<dbReference type="InterPro" id="IPR013087">
    <property type="entry name" value="Znf_C2H2_type"/>
</dbReference>
<keyword evidence="6" id="KW-0863">Zinc-finger</keyword>
<dbReference type="InterPro" id="IPR000690">
    <property type="entry name" value="Matrin/U1-C_Znf_C2H2"/>
</dbReference>
<dbReference type="SMART" id="SM00451">
    <property type="entry name" value="ZnF_U1"/>
    <property type="match status" value="1"/>
</dbReference>
<feature type="region of interest" description="Disordered" evidence="10">
    <location>
        <begin position="1"/>
        <end position="25"/>
    </location>
</feature>